<evidence type="ECO:0000256" key="6">
    <source>
        <dbReference type="ARBA" id="ARBA00022833"/>
    </source>
</evidence>
<evidence type="ECO:0000256" key="7">
    <source>
        <dbReference type="ARBA" id="ARBA00022859"/>
    </source>
</evidence>
<accession>A0A814A0R3</accession>
<keyword evidence="6" id="KW-0862">Zinc</keyword>
<evidence type="ECO:0000313" key="11">
    <source>
        <dbReference type="Proteomes" id="UP000663879"/>
    </source>
</evidence>
<keyword evidence="5" id="KW-0863">Zinc-finger</keyword>
<feature type="region of interest" description="Disordered" evidence="8">
    <location>
        <begin position="1"/>
        <end position="71"/>
    </location>
</feature>
<dbReference type="GO" id="GO:0005737">
    <property type="term" value="C:cytoplasm"/>
    <property type="evidence" value="ECO:0007669"/>
    <property type="project" value="UniProtKB-SubCell"/>
</dbReference>
<dbReference type="GO" id="GO:0031048">
    <property type="term" value="P:regulatory ncRNA-mediated heterochromatin formation"/>
    <property type="evidence" value="ECO:0007669"/>
    <property type="project" value="TreeGrafter"/>
</dbReference>
<dbReference type="GO" id="GO:0031380">
    <property type="term" value="C:nuclear RNA-directed RNA polymerase complex"/>
    <property type="evidence" value="ECO:0007669"/>
    <property type="project" value="TreeGrafter"/>
</dbReference>
<dbReference type="Pfam" id="PF20173">
    <property type="entry name" value="ZnF_RZ-type"/>
    <property type="match status" value="1"/>
</dbReference>
<dbReference type="InterPro" id="IPR027417">
    <property type="entry name" value="P-loop_NTPase"/>
</dbReference>
<evidence type="ECO:0000259" key="9">
    <source>
        <dbReference type="PROSITE" id="PS51981"/>
    </source>
</evidence>
<dbReference type="InterPro" id="IPR041677">
    <property type="entry name" value="DNA2/NAM7_AAA_11"/>
</dbReference>
<dbReference type="FunFam" id="3.40.50.300:FF:001366">
    <property type="entry name" value="ATP binding protein, putative"/>
    <property type="match status" value="1"/>
</dbReference>
<protein>
    <recommendedName>
        <fullName evidence="9">RZ-type domain-containing protein</fullName>
    </recommendedName>
</protein>
<dbReference type="Proteomes" id="UP000663879">
    <property type="component" value="Unassembled WGS sequence"/>
</dbReference>
<evidence type="ECO:0000256" key="8">
    <source>
        <dbReference type="SAM" id="MobiDB-lite"/>
    </source>
</evidence>
<dbReference type="CDD" id="cd18808">
    <property type="entry name" value="SF1_C_Upf1"/>
    <property type="match status" value="1"/>
</dbReference>
<feature type="compositionally biased region" description="Basic and acidic residues" evidence="8">
    <location>
        <begin position="11"/>
        <end position="24"/>
    </location>
</feature>
<evidence type="ECO:0000256" key="2">
    <source>
        <dbReference type="ARBA" id="ARBA00022490"/>
    </source>
</evidence>
<comment type="subcellular location">
    <subcellularLocation>
        <location evidence="1">Cytoplasm</location>
    </subcellularLocation>
</comment>
<reference evidence="10" key="1">
    <citation type="submission" date="2021-02" db="EMBL/GenBank/DDBJ databases">
        <authorList>
            <person name="Nowell W R."/>
        </authorList>
    </citation>
    <scope>NUCLEOTIDE SEQUENCE</scope>
    <source>
        <strain evidence="10">Ploen Becks lab</strain>
    </source>
</reference>
<keyword evidence="2" id="KW-0963">Cytoplasm</keyword>
<dbReference type="SMART" id="SM00438">
    <property type="entry name" value="ZnF_NFX"/>
    <property type="match status" value="5"/>
</dbReference>
<dbReference type="Pfam" id="PF13086">
    <property type="entry name" value="AAA_11"/>
    <property type="match status" value="1"/>
</dbReference>
<dbReference type="GO" id="GO:0004386">
    <property type="term" value="F:helicase activity"/>
    <property type="evidence" value="ECO:0007669"/>
    <property type="project" value="InterPro"/>
</dbReference>
<evidence type="ECO:0000256" key="1">
    <source>
        <dbReference type="ARBA" id="ARBA00004496"/>
    </source>
</evidence>
<proteinExistence type="predicted"/>
<organism evidence="10 11">
    <name type="scientific">Brachionus calyciflorus</name>
    <dbReference type="NCBI Taxonomy" id="104777"/>
    <lineage>
        <taxon>Eukaryota</taxon>
        <taxon>Metazoa</taxon>
        <taxon>Spiralia</taxon>
        <taxon>Gnathifera</taxon>
        <taxon>Rotifera</taxon>
        <taxon>Eurotatoria</taxon>
        <taxon>Monogononta</taxon>
        <taxon>Pseudotrocha</taxon>
        <taxon>Ploima</taxon>
        <taxon>Brachionidae</taxon>
        <taxon>Brachionus</taxon>
    </lineage>
</organism>
<feature type="compositionally biased region" description="Basic and acidic residues" evidence="8">
    <location>
        <begin position="58"/>
        <end position="71"/>
    </location>
</feature>
<dbReference type="PROSITE" id="PS51981">
    <property type="entry name" value="ZF_RZ"/>
    <property type="match status" value="1"/>
</dbReference>
<dbReference type="GO" id="GO:0008270">
    <property type="term" value="F:zinc ion binding"/>
    <property type="evidence" value="ECO:0007669"/>
    <property type="project" value="UniProtKB-KW"/>
</dbReference>
<evidence type="ECO:0000256" key="3">
    <source>
        <dbReference type="ARBA" id="ARBA00022723"/>
    </source>
</evidence>
<dbReference type="Pfam" id="PF13087">
    <property type="entry name" value="AAA_12"/>
    <property type="match status" value="1"/>
</dbReference>
<dbReference type="SUPFAM" id="SSF52540">
    <property type="entry name" value="P-loop containing nucleoside triphosphate hydrolases"/>
    <property type="match status" value="1"/>
</dbReference>
<dbReference type="EMBL" id="CAJNOC010002003">
    <property type="protein sequence ID" value="CAF0906280.1"/>
    <property type="molecule type" value="Genomic_DNA"/>
</dbReference>
<comment type="caution">
    <text evidence="10">The sequence shown here is derived from an EMBL/GenBank/DDBJ whole genome shotgun (WGS) entry which is preliminary data.</text>
</comment>
<dbReference type="InterPro" id="IPR045055">
    <property type="entry name" value="DNA2/NAM7-like"/>
</dbReference>
<dbReference type="InterPro" id="IPR000967">
    <property type="entry name" value="Znf_NFX1"/>
</dbReference>
<dbReference type="InterPro" id="IPR041679">
    <property type="entry name" value="DNA2/NAM7-like_C"/>
</dbReference>
<evidence type="ECO:0000256" key="4">
    <source>
        <dbReference type="ARBA" id="ARBA00022737"/>
    </source>
</evidence>
<evidence type="ECO:0000313" key="10">
    <source>
        <dbReference type="EMBL" id="CAF0906280.1"/>
    </source>
</evidence>
<dbReference type="InterPro" id="IPR046439">
    <property type="entry name" value="ZF_RZ_dom"/>
</dbReference>
<keyword evidence="11" id="KW-1185">Reference proteome</keyword>
<dbReference type="GO" id="GO:0002376">
    <property type="term" value="P:immune system process"/>
    <property type="evidence" value="ECO:0007669"/>
    <property type="project" value="UniProtKB-KW"/>
</dbReference>
<dbReference type="PANTHER" id="PTHR10887:SF341">
    <property type="entry name" value="NFX1-TYPE ZINC FINGER-CONTAINING PROTEIN 1"/>
    <property type="match status" value="1"/>
</dbReference>
<dbReference type="Gene3D" id="3.40.50.300">
    <property type="entry name" value="P-loop containing nucleotide triphosphate hydrolases"/>
    <property type="match status" value="3"/>
</dbReference>
<dbReference type="OrthoDB" id="2423195at2759"/>
<feature type="domain" description="RZ-type" evidence="9">
    <location>
        <begin position="1813"/>
        <end position="1885"/>
    </location>
</feature>
<sequence>MASSKYIPSHLRNENIENNDEKKLKWQRPNYSQESKMDLSWRRPNSSIEKVSLTNPSKKTDSERKKPHEKLGKPINIRPVSLKTIEELRKRHPEQILVELFNPSLGLDNYLNEEKMGEALIKSLVSTFLKTFECVAMEHYSTNLTNKLLDSKFFNNILYESIGKENQGIFGYDIELFKQTLKLITEFLYLNPYAINQLSSMRDRLELLIKFRINNQELNNLLDKFLKKEQDCKDKIRKRKNKTFANIESNLMEPDNDFTDMTIVPKLSDILVGDQEVFLRKNITNGSYKSVHHYLDVQFRLLREDFMKPLREGVGEFRKIVHGSNHRKTGATLSKEIVQKIKKIDYLNTYFDVFMSASVASDQGIVFEMQLNQEKFKSINWETSKRLIFGSLVCFSSDHFLNECLIGVISERDDKNFKQHGRFNVKFDYDAINLDKNCIPELNRPYVMLETSAFFESYKHVLRALQSFQREGEENFPFKENLVFCQNREIPMPNYLKNACIDFSPLVDDSKKIEYGPKDNEPRYEFSSTSSFAERCFLSNSASWPTAEQMRLDKSQYEAVRLALTNKLALIQGPPGTGKTYLGVKLIQLLLHNKHSWWNRGGEKHKPILMICYTNHALDQFLEYCIRECNLTKGIVRVGGRSNSSKLEPYFLKNIKFQERGKNRNTIHYGLFAQSRSVAKIKSTMNTIYSNLNAIYSGQALLPFNVLKNILTNKEFTQLFGHSESNFNNSLDENYSLIDWLGLLNASENNLLAGLFSNMNISAFEEEEIKPEEFKETQEFDETDNQNDERMLEDDFELNEALDKNPQENNERPIYNNEILYVDKIYNIIIEDKKRKSISKNETNWFVIQDRKKVDSDFLELQQMLERIFSRLLTERFDESKLKNIENIWDLSRRERFGLYLSWINEYYSIKKLEIQNLSNEYNQAVNVLQELRLQEDRVIMEEAYIIAMTTTGSSRYHSVLKDIGPRIVIVEEAAEVFEAHIVSSLSKHCEHLILIGDHVQLRPNPAVYSLATQYKLDVSLFERLINNDTKRVMLNNQHRMRPEISTLMKHFYGDTIKNDKSVFTYPNIRGLTKNIYFIGHSEMEKRLSDNTTKINYFEAQYLAKLCSYLVKQDYDQSKITVLTMYLGQMMEIRKLLRSTGLNGVKVSTVDNYQGEENDIILLSLVRSNPDGKIGFLSIKNRVCVALSRARHGFYTIGNLNFISQSEKGNLWSDLIKTLKENNNYGHSLTVTCGSHPQNDVEISKAEHFDQRPDGGCLLPCGYRLKCGHVCTKKCHSNYDQDHLKFECMKNCDKPMERCGHLCKQVCSSEHKCNKCGVMMGKSVPECGHIIKLRCDQEPLRTRCTHSCEKYLECGHKCTKMCRDIDCGRCMTKIEVVSPCKHSSTIQVFCSDPQWTYKTKCSKPCREILACGHRCTGTCGQCYGGLIHVNCSQNCDRMLFCGHKCSVPCSKQCQPCQKECKNKCKHSECPRKCSDPCAPCLEECTNKCKHSKCSKTCDELCDRKPCDEPCDKLLKCGHPCIGLCGESCIDLCRICHKNKVNEIFFGTEDEPNAKFIRLKDCGHILEISGLDEWIYSRFSDENNNNQNNKDNTIQLPECPKCKSQIRISSRYSNIIKQQLNSIEQIKLKYYGDEKENKKLTENIIQEIDRFRDRKNSFDFKFLKLILDKLELEHNTLSFNSLAALQNTLSIFLSLKKLEISVNSFSRNERDHIQYEIGKILDLLIVDDQIAMFRVGQKLNDLSLEIERISKLKEFYRFCNQSKIYQSENSFRIAILLDQLEKILVNKIIKFEDCYKNQVDENLKELGCLLRTEITKEEKMAIVKAIGLSVGHWYKCPNGHIYCIGECGGAMERTICPECKADIGGQNHRMVSGNQLATEMDGATEPAWPTAFQN</sequence>
<dbReference type="Pfam" id="PF25396">
    <property type="entry name" value="ZNFX1"/>
    <property type="match status" value="1"/>
</dbReference>
<dbReference type="InterPro" id="IPR057373">
    <property type="entry name" value="ZNFX1"/>
</dbReference>
<feature type="compositionally biased region" description="Polar residues" evidence="8">
    <location>
        <begin position="43"/>
        <end position="57"/>
    </location>
</feature>
<dbReference type="PANTHER" id="PTHR10887">
    <property type="entry name" value="DNA2/NAM7 HELICASE FAMILY"/>
    <property type="match status" value="1"/>
</dbReference>
<gene>
    <name evidence="10" type="ORF">OXX778_LOCUS11662</name>
</gene>
<keyword evidence="4" id="KW-0677">Repeat</keyword>
<keyword evidence="7" id="KW-0391">Immunity</keyword>
<evidence type="ECO:0000256" key="5">
    <source>
        <dbReference type="ARBA" id="ARBA00022771"/>
    </source>
</evidence>
<dbReference type="InterPro" id="IPR047187">
    <property type="entry name" value="SF1_C_Upf1"/>
</dbReference>
<name>A0A814A0R3_9BILA</name>
<keyword evidence="3" id="KW-0479">Metal-binding</keyword>